<reference evidence="7 8" key="1">
    <citation type="submission" date="2016-02" db="EMBL/GenBank/DDBJ databases">
        <authorList>
            <person name="Wen L."/>
            <person name="He K."/>
            <person name="Yang H."/>
        </authorList>
    </citation>
    <scope>NUCLEOTIDE SEQUENCE [LARGE SCALE GENOMIC DNA]</scope>
    <source>
        <strain evidence="7">Trichococcus palustris</strain>
    </source>
</reference>
<dbReference type="SUPFAM" id="SSF53850">
    <property type="entry name" value="Periplasmic binding protein-like II"/>
    <property type="match status" value="1"/>
</dbReference>
<gene>
    <name evidence="7" type="ORF">Tpal_364</name>
</gene>
<dbReference type="STRING" id="140314.SAMN04488076_10372"/>
<comment type="similarity">
    <text evidence="2">Belongs to the bacterial solute-binding protein 5 family.</text>
</comment>
<dbReference type="Gene3D" id="3.10.105.10">
    <property type="entry name" value="Dipeptide-binding Protein, Domain 3"/>
    <property type="match status" value="1"/>
</dbReference>
<dbReference type="PANTHER" id="PTHR30290">
    <property type="entry name" value="PERIPLASMIC BINDING COMPONENT OF ABC TRANSPORTER"/>
    <property type="match status" value="1"/>
</dbReference>
<feature type="signal peptide" evidence="5">
    <location>
        <begin position="1"/>
        <end position="25"/>
    </location>
</feature>
<evidence type="ECO:0000256" key="4">
    <source>
        <dbReference type="ARBA" id="ARBA00022729"/>
    </source>
</evidence>
<dbReference type="InterPro" id="IPR030678">
    <property type="entry name" value="Peptide/Ni-bd"/>
</dbReference>
<dbReference type="InterPro" id="IPR039424">
    <property type="entry name" value="SBP_5"/>
</dbReference>
<dbReference type="GO" id="GO:0042597">
    <property type="term" value="C:periplasmic space"/>
    <property type="evidence" value="ECO:0007669"/>
    <property type="project" value="UniProtKB-ARBA"/>
</dbReference>
<organism evidence="7 8">
    <name type="scientific">Trichococcus palustris</name>
    <dbReference type="NCBI Taxonomy" id="140314"/>
    <lineage>
        <taxon>Bacteria</taxon>
        <taxon>Bacillati</taxon>
        <taxon>Bacillota</taxon>
        <taxon>Bacilli</taxon>
        <taxon>Lactobacillales</taxon>
        <taxon>Carnobacteriaceae</taxon>
        <taxon>Trichococcus</taxon>
    </lineage>
</organism>
<keyword evidence="3" id="KW-0813">Transport</keyword>
<evidence type="ECO:0000259" key="6">
    <source>
        <dbReference type="Pfam" id="PF00496"/>
    </source>
</evidence>
<accession>A0A143Y927</accession>
<evidence type="ECO:0000256" key="2">
    <source>
        <dbReference type="ARBA" id="ARBA00005695"/>
    </source>
</evidence>
<feature type="domain" description="Solute-binding protein family 5" evidence="6">
    <location>
        <begin position="114"/>
        <end position="500"/>
    </location>
</feature>
<dbReference type="Pfam" id="PF00496">
    <property type="entry name" value="SBP_bac_5"/>
    <property type="match status" value="1"/>
</dbReference>
<dbReference type="InterPro" id="IPR000914">
    <property type="entry name" value="SBP_5_dom"/>
</dbReference>
<comment type="subcellular location">
    <subcellularLocation>
        <location evidence="1">Cell membrane</location>
        <topology evidence="1">Lipid-anchor</topology>
    </subcellularLocation>
</comment>
<protein>
    <recommendedName>
        <fullName evidence="6">Solute-binding protein family 5 domain-containing protein</fullName>
    </recommendedName>
</protein>
<proteinExistence type="inferred from homology"/>
<sequence length="591" mass="64618">MPKKKRGLVIFAALLFTLAACGNSADEPAAGSGGSVAVVPKFDTVMKNNGAAIEGGVLKYALVKDSPFQGIFSPEFYVDAYDSELMGFSHEPLFSEAGDFSLSQEGMATFGFDKETKTISIILKDDLKWSDGEPLTTDDILFAYEVIGHPDYTGSRYGQTFANVVGMAEYHNGSAETISGIHVIDDTHITIEFLEANASLLQSGGGVWAYPMPRHQLGDVAIADMASSPEIRENPVGAGPFRVKSIIPGQSVVFEANEYYWKGRPKLDGIIVDVVGSATIVSEMEAGSYDIASMPTSSYDSYKELENITLLGRDALAYSYIGFKLGEWDEEKGENVMDPGAKMADVNLRKAMAYAIDNNAIATEFYDGLRGNVNGLIPPVFADYRNRDASGFYLDVAKANRILDDAGYIDTDADGFRETPEGEPLAITFAAMAGDETAEPIAQYYIQQWQAIGLNVTLATGRMIEFQTFYNMIGSDHAGIDVYQAAWGTGTDPNPTELYGRTAAFNYTRWTSEANDAALAKINSSNSLDKAYRVEAYKEWQKVMFEEVPVIPTLWRKELFAVNNRVKGYDITYGAKNGWEAVELTATEPIK</sequence>
<dbReference type="PANTHER" id="PTHR30290:SF9">
    <property type="entry name" value="OLIGOPEPTIDE-BINDING PROTEIN APPA"/>
    <property type="match status" value="1"/>
</dbReference>
<dbReference type="GO" id="GO:1904680">
    <property type="term" value="F:peptide transmembrane transporter activity"/>
    <property type="evidence" value="ECO:0007669"/>
    <property type="project" value="TreeGrafter"/>
</dbReference>
<dbReference type="Proteomes" id="UP000242754">
    <property type="component" value="Unassembled WGS sequence"/>
</dbReference>
<dbReference type="PROSITE" id="PS01040">
    <property type="entry name" value="SBP_BACTERIAL_5"/>
    <property type="match status" value="1"/>
</dbReference>
<evidence type="ECO:0000256" key="3">
    <source>
        <dbReference type="ARBA" id="ARBA00022448"/>
    </source>
</evidence>
<dbReference type="Gene3D" id="3.40.190.10">
    <property type="entry name" value="Periplasmic binding protein-like II"/>
    <property type="match status" value="1"/>
</dbReference>
<dbReference type="EMBL" id="FJNE01000001">
    <property type="protein sequence ID" value="CZQ82834.1"/>
    <property type="molecule type" value="Genomic_DNA"/>
</dbReference>
<feature type="chain" id="PRO_5007514774" description="Solute-binding protein family 5 domain-containing protein" evidence="5">
    <location>
        <begin position="26"/>
        <end position="591"/>
    </location>
</feature>
<evidence type="ECO:0000313" key="8">
    <source>
        <dbReference type="Proteomes" id="UP000242754"/>
    </source>
</evidence>
<dbReference type="OrthoDB" id="9796817at2"/>
<name>A0A143Y927_9LACT</name>
<keyword evidence="4 5" id="KW-0732">Signal</keyword>
<dbReference type="CDD" id="cd08510">
    <property type="entry name" value="PBP2_Lactococcal_OppA_like"/>
    <property type="match status" value="1"/>
</dbReference>
<dbReference type="PIRSF" id="PIRSF002741">
    <property type="entry name" value="MppA"/>
    <property type="match status" value="1"/>
</dbReference>
<dbReference type="InterPro" id="IPR023765">
    <property type="entry name" value="SBP_5_CS"/>
</dbReference>
<evidence type="ECO:0000256" key="5">
    <source>
        <dbReference type="SAM" id="SignalP"/>
    </source>
</evidence>
<evidence type="ECO:0000256" key="1">
    <source>
        <dbReference type="ARBA" id="ARBA00004193"/>
    </source>
</evidence>
<dbReference type="RefSeq" id="WP_087030524.1">
    <property type="nucleotide sequence ID" value="NZ_FJNE01000001.1"/>
</dbReference>
<evidence type="ECO:0000313" key="7">
    <source>
        <dbReference type="EMBL" id="CZQ82834.1"/>
    </source>
</evidence>
<dbReference type="AlphaFoldDB" id="A0A143Y927"/>
<keyword evidence="8" id="KW-1185">Reference proteome</keyword>
<dbReference type="GO" id="GO:0043190">
    <property type="term" value="C:ATP-binding cassette (ABC) transporter complex"/>
    <property type="evidence" value="ECO:0007669"/>
    <property type="project" value="InterPro"/>
</dbReference>
<dbReference type="GO" id="GO:0015833">
    <property type="term" value="P:peptide transport"/>
    <property type="evidence" value="ECO:0007669"/>
    <property type="project" value="TreeGrafter"/>
</dbReference>
<dbReference type="PROSITE" id="PS51257">
    <property type="entry name" value="PROKAR_LIPOPROTEIN"/>
    <property type="match status" value="1"/>
</dbReference>